<accession>A0A8T0HQY8</accession>
<keyword evidence="3" id="KW-1185">Reference proteome</keyword>
<keyword evidence="1" id="KW-0732">Signal</keyword>
<evidence type="ECO:0000313" key="3">
    <source>
        <dbReference type="Proteomes" id="UP000822688"/>
    </source>
</evidence>
<dbReference type="AlphaFoldDB" id="A0A8T0HQY8"/>
<evidence type="ECO:0000313" key="2">
    <source>
        <dbReference type="EMBL" id="KAG0572973.1"/>
    </source>
</evidence>
<evidence type="ECO:0000256" key="1">
    <source>
        <dbReference type="SAM" id="SignalP"/>
    </source>
</evidence>
<gene>
    <name evidence="2" type="ORF">KC19_VG137900</name>
</gene>
<dbReference type="EMBL" id="CM026426">
    <property type="protein sequence ID" value="KAG0572973.1"/>
    <property type="molecule type" value="Genomic_DNA"/>
</dbReference>
<feature type="chain" id="PRO_5035774726" evidence="1">
    <location>
        <begin position="27"/>
        <end position="84"/>
    </location>
</feature>
<dbReference type="Proteomes" id="UP000822688">
    <property type="component" value="Chromosome V"/>
</dbReference>
<name>A0A8T0HQY8_CERPU</name>
<sequence>MDPFSSPLNTVAFTSWLLTLLMHLNSLHFAPAPIELEEETDNPLTAIVQGKHDHVDNTESFLRDTLYSYRVCTLYTFFDEEVGF</sequence>
<feature type="signal peptide" evidence="1">
    <location>
        <begin position="1"/>
        <end position="26"/>
    </location>
</feature>
<protein>
    <submittedName>
        <fullName evidence="2">Uncharacterized protein</fullName>
    </submittedName>
</protein>
<reference evidence="2" key="1">
    <citation type="submission" date="2020-06" db="EMBL/GenBank/DDBJ databases">
        <title>WGS assembly of Ceratodon purpureus strain R40.</title>
        <authorList>
            <person name="Carey S.B."/>
            <person name="Jenkins J."/>
            <person name="Shu S."/>
            <person name="Lovell J.T."/>
            <person name="Sreedasyam A."/>
            <person name="Maumus F."/>
            <person name="Tiley G.P."/>
            <person name="Fernandez-Pozo N."/>
            <person name="Barry K."/>
            <person name="Chen C."/>
            <person name="Wang M."/>
            <person name="Lipzen A."/>
            <person name="Daum C."/>
            <person name="Saski C.A."/>
            <person name="Payton A.C."/>
            <person name="Mcbreen J.C."/>
            <person name="Conrad R.E."/>
            <person name="Kollar L.M."/>
            <person name="Olsson S."/>
            <person name="Huttunen S."/>
            <person name="Landis J.B."/>
            <person name="Wickett N.J."/>
            <person name="Johnson M.G."/>
            <person name="Rensing S.A."/>
            <person name="Grimwood J."/>
            <person name="Schmutz J."/>
            <person name="Mcdaniel S.F."/>
        </authorList>
    </citation>
    <scope>NUCLEOTIDE SEQUENCE</scope>
    <source>
        <strain evidence="2">R40</strain>
    </source>
</reference>
<comment type="caution">
    <text evidence="2">The sequence shown here is derived from an EMBL/GenBank/DDBJ whole genome shotgun (WGS) entry which is preliminary data.</text>
</comment>
<organism evidence="2 3">
    <name type="scientific">Ceratodon purpureus</name>
    <name type="common">Fire moss</name>
    <name type="synonym">Dicranum purpureum</name>
    <dbReference type="NCBI Taxonomy" id="3225"/>
    <lineage>
        <taxon>Eukaryota</taxon>
        <taxon>Viridiplantae</taxon>
        <taxon>Streptophyta</taxon>
        <taxon>Embryophyta</taxon>
        <taxon>Bryophyta</taxon>
        <taxon>Bryophytina</taxon>
        <taxon>Bryopsida</taxon>
        <taxon>Dicranidae</taxon>
        <taxon>Pseudoditrichales</taxon>
        <taxon>Ditrichaceae</taxon>
        <taxon>Ceratodon</taxon>
    </lineage>
</organism>
<proteinExistence type="predicted"/>